<dbReference type="Pfam" id="PF13786">
    <property type="entry name" value="DUF4179"/>
    <property type="match status" value="1"/>
</dbReference>
<dbReference type="Gene3D" id="2.60.40.1630">
    <property type="entry name" value="bacillus anthracis domain"/>
    <property type="match status" value="1"/>
</dbReference>
<keyword evidence="1" id="KW-0472">Membrane</keyword>
<evidence type="ECO:0008006" key="6">
    <source>
        <dbReference type="Google" id="ProtNLM"/>
    </source>
</evidence>
<accession>A0ABQ1E5C7</accession>
<evidence type="ECO:0000259" key="2">
    <source>
        <dbReference type="Pfam" id="PF13786"/>
    </source>
</evidence>
<proteinExistence type="predicted"/>
<dbReference type="RefSeq" id="WP_206867945.1">
    <property type="nucleotide sequence ID" value="NZ_BMBA01000001.1"/>
</dbReference>
<dbReference type="InterPro" id="IPR040680">
    <property type="entry name" value="DUF5643"/>
</dbReference>
<dbReference type="EMBL" id="BMBA01000001">
    <property type="protein sequence ID" value="GFZ29947.1"/>
    <property type="molecule type" value="Genomic_DNA"/>
</dbReference>
<evidence type="ECO:0000313" key="4">
    <source>
        <dbReference type="EMBL" id="GFZ29947.1"/>
    </source>
</evidence>
<feature type="domain" description="DUF4179" evidence="2">
    <location>
        <begin position="45"/>
        <end position="135"/>
    </location>
</feature>
<feature type="domain" description="DUF5643" evidence="3">
    <location>
        <begin position="220"/>
        <end position="327"/>
    </location>
</feature>
<dbReference type="Pfam" id="PF18705">
    <property type="entry name" value="DUF5643"/>
    <property type="match status" value="1"/>
</dbReference>
<reference evidence="4 5" key="1">
    <citation type="journal article" date="2021" name="Int. J. Syst. Evol. Microbiol.">
        <title>Clostridium zeae sp. nov., isolated from corn silage.</title>
        <authorList>
            <person name="Kobayashi H."/>
            <person name="Tanizawa Y."/>
            <person name="Yagura M."/>
            <person name="Sakamoto M."/>
            <person name="Ohkuma M."/>
            <person name="Tohno M."/>
        </authorList>
    </citation>
    <scope>NUCLEOTIDE SEQUENCE [LARGE SCALE GENOMIC DNA]</scope>
    <source>
        <strain evidence="4 5">CSC2</strain>
    </source>
</reference>
<protein>
    <recommendedName>
        <fullName evidence="6">DUF4179 domain-containing protein</fullName>
    </recommendedName>
</protein>
<feature type="transmembrane region" description="Helical" evidence="1">
    <location>
        <begin position="51"/>
        <end position="69"/>
    </location>
</feature>
<dbReference type="Proteomes" id="UP000663802">
    <property type="component" value="Unassembled WGS sequence"/>
</dbReference>
<sequence>MENLDDIKDYIDIPKDIDLAIKKGIEIGREEKKKNGSKINLNKDRKKFKKTAIIAAAGIIGIISVVGVINPNVVKAIPGVQSIFKLIDYNQNGETLSKYEKFSTSVNKTVEKNGIKVTINEITIDDNSLAITSTVDGKNLSENTTEMGEINLNGQMVKSWGSKNKKINENQIAVVTYANVSDINLSDSIEVEMNTVWISDVKGPWNFKFTVPKADKQSNSKIITLDKNIKIPNSTLKLDKLVISPLGNTINYSGIYDKENPSMRDGIYSFLVLDDKGRTLQSKSSGSSSNKIKYEGKIQIDDDLYNVKSITVVPIFKYWGTNYKKIEDLNCEILQTTINSENFDLPQEEVTKTRPVTAEEKSKGYALDDVIHTYNMDKARGFVYLDKLINQKIKVGKNITATIKNIEATDKYTKLTFKFDGNGLYSPQNIDMAVILDENYNDIERAEDGELAVQEDIKDRIVSIKLHPIDKTKKYKIALPTVNEPEILDQYKIKIDLAN</sequence>
<dbReference type="Gene3D" id="2.60.40.1640">
    <property type="entry name" value="Conserved domain protein"/>
    <property type="match status" value="1"/>
</dbReference>
<evidence type="ECO:0000256" key="1">
    <source>
        <dbReference type="SAM" id="Phobius"/>
    </source>
</evidence>
<dbReference type="InterPro" id="IPR025436">
    <property type="entry name" value="DUF4179"/>
</dbReference>
<keyword evidence="5" id="KW-1185">Reference proteome</keyword>
<organism evidence="4 5">
    <name type="scientific">Clostridium zeae</name>
    <dbReference type="NCBI Taxonomy" id="2759022"/>
    <lineage>
        <taxon>Bacteria</taxon>
        <taxon>Bacillati</taxon>
        <taxon>Bacillota</taxon>
        <taxon>Clostridia</taxon>
        <taxon>Eubacteriales</taxon>
        <taxon>Clostridiaceae</taxon>
        <taxon>Clostridium</taxon>
    </lineage>
</organism>
<keyword evidence="1" id="KW-1133">Transmembrane helix</keyword>
<evidence type="ECO:0000313" key="5">
    <source>
        <dbReference type="Proteomes" id="UP000663802"/>
    </source>
</evidence>
<keyword evidence="1" id="KW-0812">Transmembrane</keyword>
<comment type="caution">
    <text evidence="4">The sequence shown here is derived from an EMBL/GenBank/DDBJ whole genome shotgun (WGS) entry which is preliminary data.</text>
</comment>
<evidence type="ECO:0000259" key="3">
    <source>
        <dbReference type="Pfam" id="PF18705"/>
    </source>
</evidence>
<gene>
    <name evidence="4" type="ORF">CSC2_04730</name>
</gene>
<name>A0ABQ1E5C7_9CLOT</name>